<dbReference type="EMBL" id="AQGS01000003">
    <property type="protein sequence ID" value="EPS45842.1"/>
    <property type="molecule type" value="Genomic_DNA"/>
</dbReference>
<evidence type="ECO:0000313" key="2">
    <source>
        <dbReference type="EMBL" id="EPS45842.1"/>
    </source>
</evidence>
<organism evidence="2 3">
    <name type="scientific">Dactylellina haptotyla (strain CBS 200.50)</name>
    <name type="common">Nematode-trapping fungus</name>
    <name type="synonym">Monacrosporium haptotylum</name>
    <dbReference type="NCBI Taxonomy" id="1284197"/>
    <lineage>
        <taxon>Eukaryota</taxon>
        <taxon>Fungi</taxon>
        <taxon>Dikarya</taxon>
        <taxon>Ascomycota</taxon>
        <taxon>Pezizomycotina</taxon>
        <taxon>Orbiliomycetes</taxon>
        <taxon>Orbiliales</taxon>
        <taxon>Orbiliaceae</taxon>
        <taxon>Dactylellina</taxon>
    </lineage>
</organism>
<dbReference type="AlphaFoldDB" id="S8CDW5"/>
<accession>S8CDW5</accession>
<dbReference type="HOGENOM" id="CLU_045564_0_0_1"/>
<evidence type="ECO:0000313" key="3">
    <source>
        <dbReference type="Proteomes" id="UP000015100"/>
    </source>
</evidence>
<reference evidence="3" key="2">
    <citation type="submission" date="2013-04" db="EMBL/GenBank/DDBJ databases">
        <title>Genomic mechanisms accounting for the adaptation to parasitism in nematode-trapping fungi.</title>
        <authorList>
            <person name="Ahren D.G."/>
        </authorList>
    </citation>
    <scope>NUCLEOTIDE SEQUENCE [LARGE SCALE GENOMIC DNA]</scope>
    <source>
        <strain evidence="3">CBS 200.50</strain>
    </source>
</reference>
<feature type="compositionally biased region" description="Basic and acidic residues" evidence="1">
    <location>
        <begin position="13"/>
        <end position="23"/>
    </location>
</feature>
<sequence>MTLFSSSKAKTLAPEDHDQDLKRMSSSSSIGSDAPPAYDDIVGAGIGGSSSSSSPNAFAHTSQLQVEAIGYDTNQALTGTTMETISVYNPNSSELEYTSIRLKRSSNSCALVRGSDPNGTPLISTIYRWGPGRPPRMRILPANTSASVEDAINSDNIDCDLIEVKSRSFISRTQKFETSFGTFEWRYGSRSEKKEDYDAASLLVLERTDPASTTSTGSKSGKRGVRIAQLVRNDEFRTPGTKRCMGGNGGRLMMDLSMWRDEKRPNSKDIEAFVVSSCILMLKREADRFRDNTIAAVV</sequence>
<evidence type="ECO:0000256" key="1">
    <source>
        <dbReference type="SAM" id="MobiDB-lite"/>
    </source>
</evidence>
<dbReference type="STRING" id="1284197.S8CDW5"/>
<feature type="region of interest" description="Disordered" evidence="1">
    <location>
        <begin position="1"/>
        <end position="58"/>
    </location>
</feature>
<dbReference type="Proteomes" id="UP000015100">
    <property type="component" value="Unassembled WGS sequence"/>
</dbReference>
<proteinExistence type="predicted"/>
<gene>
    <name evidence="2" type="ORF">H072_298</name>
</gene>
<protein>
    <submittedName>
        <fullName evidence="2">Uncharacterized protein</fullName>
    </submittedName>
</protein>
<dbReference type="eggNOG" id="ENOG502SI5H">
    <property type="taxonomic scope" value="Eukaryota"/>
</dbReference>
<dbReference type="OrthoDB" id="5325862at2759"/>
<name>S8CDW5_DACHA</name>
<comment type="caution">
    <text evidence="2">The sequence shown here is derived from an EMBL/GenBank/DDBJ whole genome shotgun (WGS) entry which is preliminary data.</text>
</comment>
<keyword evidence="3" id="KW-1185">Reference proteome</keyword>
<dbReference type="OMA" id="STIYRWG"/>
<reference evidence="2 3" key="1">
    <citation type="journal article" date="2013" name="PLoS Genet.">
        <title>Genomic mechanisms accounting for the adaptation to parasitism in nematode-trapping fungi.</title>
        <authorList>
            <person name="Meerupati T."/>
            <person name="Andersson K.M."/>
            <person name="Friman E."/>
            <person name="Kumar D."/>
            <person name="Tunlid A."/>
            <person name="Ahren D."/>
        </authorList>
    </citation>
    <scope>NUCLEOTIDE SEQUENCE [LARGE SCALE GENOMIC DNA]</scope>
    <source>
        <strain evidence="2 3">CBS 200.50</strain>
    </source>
</reference>